<name>A0A2P9HH67_9HYPH</name>
<proteinExistence type="predicted"/>
<gene>
    <name evidence="1" type="ORF">OHAE_3387</name>
</gene>
<dbReference type="AlphaFoldDB" id="A0A2P9HH67"/>
<evidence type="ECO:0000313" key="1">
    <source>
        <dbReference type="EMBL" id="SPL63455.1"/>
    </source>
</evidence>
<evidence type="ECO:0000313" key="2">
    <source>
        <dbReference type="Proteomes" id="UP000246073"/>
    </source>
</evidence>
<protein>
    <submittedName>
        <fullName evidence="1">Uncharacterized protein</fullName>
    </submittedName>
</protein>
<organism evidence="1 2">
    <name type="scientific">Ochrobactrum soli</name>
    <dbReference type="NCBI Taxonomy" id="2448455"/>
    <lineage>
        <taxon>Bacteria</taxon>
        <taxon>Pseudomonadati</taxon>
        <taxon>Pseudomonadota</taxon>
        <taxon>Alphaproteobacteria</taxon>
        <taxon>Hyphomicrobiales</taxon>
        <taxon>Brucellaceae</taxon>
        <taxon>Brucella/Ochrobactrum group</taxon>
        <taxon>Ochrobactrum</taxon>
    </lineage>
</organism>
<accession>A0A2P9HH67</accession>
<sequence length="39" mass="4124">MGIAPADKQEHVSAFWNAVQSETTRMAYEGSRQNGGGAA</sequence>
<reference evidence="2" key="1">
    <citation type="submission" date="2017-12" db="EMBL/GenBank/DDBJ databases">
        <authorList>
            <person name="Diaz M."/>
        </authorList>
    </citation>
    <scope>NUCLEOTIDE SEQUENCE [LARGE SCALE GENOMIC DNA]</scope>
    <source>
        <strain evidence="2">FI11154</strain>
    </source>
</reference>
<dbReference type="Proteomes" id="UP000246073">
    <property type="component" value="Unassembled WGS sequence"/>
</dbReference>
<dbReference type="EMBL" id="OOFM01000004">
    <property type="protein sequence ID" value="SPL63455.1"/>
    <property type="molecule type" value="Genomic_DNA"/>
</dbReference>